<protein>
    <submittedName>
        <fullName evidence="2">Dicarboxylate transport</fullName>
    </submittedName>
</protein>
<reference evidence="2 3" key="1">
    <citation type="submission" date="2017-01" db="EMBL/GenBank/DDBJ databases">
        <authorList>
            <person name="Mah S.A."/>
            <person name="Swanson W.J."/>
            <person name="Moy G.W."/>
            <person name="Vacquier V.D."/>
        </authorList>
    </citation>
    <scope>NUCLEOTIDE SEQUENCE [LARGE SCALE GENOMIC DNA]</scope>
    <source>
        <strain evidence="2 3">DSM 11589</strain>
    </source>
</reference>
<dbReference type="Proteomes" id="UP000185678">
    <property type="component" value="Unassembled WGS sequence"/>
</dbReference>
<gene>
    <name evidence="2" type="ORF">SAMN05421779_10599</name>
</gene>
<dbReference type="EMBL" id="FTOA01000005">
    <property type="protein sequence ID" value="SIS97317.1"/>
    <property type="molecule type" value="Genomic_DNA"/>
</dbReference>
<dbReference type="InterPro" id="IPR021730">
    <property type="entry name" value="YdbH"/>
</dbReference>
<name>A0A1N7NG34_9PROT</name>
<dbReference type="Pfam" id="PF11739">
    <property type="entry name" value="YdbH-like"/>
    <property type="match status" value="1"/>
</dbReference>
<evidence type="ECO:0000256" key="1">
    <source>
        <dbReference type="SAM" id="Phobius"/>
    </source>
</evidence>
<dbReference type="AlphaFoldDB" id="A0A1N7NG34"/>
<evidence type="ECO:0000313" key="2">
    <source>
        <dbReference type="EMBL" id="SIS97317.1"/>
    </source>
</evidence>
<organism evidence="2 3">
    <name type="scientific">Insolitispirillum peregrinum</name>
    <dbReference type="NCBI Taxonomy" id="80876"/>
    <lineage>
        <taxon>Bacteria</taxon>
        <taxon>Pseudomonadati</taxon>
        <taxon>Pseudomonadota</taxon>
        <taxon>Alphaproteobacteria</taxon>
        <taxon>Rhodospirillales</taxon>
        <taxon>Novispirillaceae</taxon>
        <taxon>Insolitispirillum</taxon>
    </lineage>
</organism>
<dbReference type="OrthoDB" id="8446194at2"/>
<feature type="transmembrane region" description="Helical" evidence="1">
    <location>
        <begin position="23"/>
        <end position="45"/>
    </location>
</feature>
<keyword evidence="1" id="KW-0812">Transmembrane</keyword>
<keyword evidence="3" id="KW-1185">Reference proteome</keyword>
<proteinExistence type="predicted"/>
<sequence>MQDQIVPAPSSPSPARRSLLRRCLGWGAATLGGLLLLVILTILSLPVTLPWLATHRVPDWLRAEGLPPMTLEIEEAGWSKMTIRALHLGSALRIDRLSLSMNPLARSFGRLQISGLSLAIQQDGQGNWRIPDLYPLPSLLAVPAEAVPTWQELALALGPSLALVFEIDSSTITVTTPQATTTLSLDNATLSGPLLGDLSGHISLRGQTTLHGQEHAPLTARIDSDWQAGRSTLTLENPVASLSVDGPLHWQDIDIPAGSEWVVTANDASATALTIAFPPSLIPPFSPPTDDEVFRIIPSLILVSPSVDIGLPSGNHLKSSYDGITIGGSLSLGADASLSEVALTGSLRDGTLSVGGLVVDQLQSDLTRQNGHLELALGASILTLPGEPPLSAGSVAQGVPQKPLRLKLTAHQQNDDPATADSPLPPMAFTMQITTAQGQELLHAEGSHDVLLGKGDATVRLPPLTFAQDGLQPGHLHRALLGTLTSVSGQISGRGNVRWAAGHLTPAITITLKDVGVSRGFLNMRGINGSLRLNAFWPPLTPDGQRITVAAIDAGLPLTDGVIDFHLDGRGNIVTEKASLTLARGALETSNITLPLERAEGLIPLRVHNMSLRTLSRYSQLDGLELSGSVSGTLPLMLNDADILITDGLLEADRPGTLRYRPPDGIAGLGTDNMGMELLLTALNDFRYKALRLSVNGSAAGELALGLHIAGANPTLYDGYPLEFNLSISGGLSNLIASTVENSTVPERLRKRLEQQMAPATAPKKPAAKAPR</sequence>
<dbReference type="STRING" id="80876.SAMN05421779_10599"/>
<keyword evidence="1" id="KW-1133">Transmembrane helix</keyword>
<accession>A0A1N7NG34</accession>
<keyword evidence="1" id="KW-0472">Membrane</keyword>
<dbReference type="RefSeq" id="WP_076401038.1">
    <property type="nucleotide sequence ID" value="NZ_FTOA01000005.1"/>
</dbReference>
<evidence type="ECO:0000313" key="3">
    <source>
        <dbReference type="Proteomes" id="UP000185678"/>
    </source>
</evidence>